<gene>
    <name evidence="1" type="ORF">CRE_23100</name>
</gene>
<evidence type="ECO:0000313" key="1">
    <source>
        <dbReference type="EMBL" id="EFO90289.1"/>
    </source>
</evidence>
<keyword evidence="2" id="KW-1185">Reference proteome</keyword>
<dbReference type="OMA" id="ARPIHCT"/>
<dbReference type="Proteomes" id="UP000008281">
    <property type="component" value="Unassembled WGS sequence"/>
</dbReference>
<dbReference type="OrthoDB" id="5861060at2759"/>
<accession>E3N9H4</accession>
<dbReference type="AlphaFoldDB" id="E3N9H4"/>
<evidence type="ECO:0000313" key="2">
    <source>
        <dbReference type="Proteomes" id="UP000008281"/>
    </source>
</evidence>
<name>E3N9H4_CAERE</name>
<organism evidence="2">
    <name type="scientific">Caenorhabditis remanei</name>
    <name type="common">Caenorhabditis vulgaris</name>
    <dbReference type="NCBI Taxonomy" id="31234"/>
    <lineage>
        <taxon>Eukaryota</taxon>
        <taxon>Metazoa</taxon>
        <taxon>Ecdysozoa</taxon>
        <taxon>Nematoda</taxon>
        <taxon>Chromadorea</taxon>
        <taxon>Rhabditida</taxon>
        <taxon>Rhabditina</taxon>
        <taxon>Rhabditomorpha</taxon>
        <taxon>Rhabditoidea</taxon>
        <taxon>Rhabditidae</taxon>
        <taxon>Peloderinae</taxon>
        <taxon>Caenorhabditis</taxon>
    </lineage>
</organism>
<reference evidence="1" key="1">
    <citation type="submission" date="2007-07" db="EMBL/GenBank/DDBJ databases">
        <title>PCAP assembly of the Caenorhabditis remanei genome.</title>
        <authorList>
            <consortium name="The Caenorhabditis remanei Sequencing Consortium"/>
            <person name="Wilson R.K."/>
        </authorList>
    </citation>
    <scope>NUCLEOTIDE SEQUENCE [LARGE SCALE GENOMIC DNA]</scope>
    <source>
        <strain evidence="1">PB4641</strain>
    </source>
</reference>
<protein>
    <submittedName>
        <fullName evidence="1">Uncharacterized protein</fullName>
    </submittedName>
</protein>
<dbReference type="InParanoid" id="E3N9H4"/>
<dbReference type="HOGENOM" id="CLU_2833633_0_0_1"/>
<proteinExistence type="predicted"/>
<dbReference type="EMBL" id="DS268565">
    <property type="protein sequence ID" value="EFO90289.1"/>
    <property type="molecule type" value="Genomic_DNA"/>
</dbReference>
<sequence>MTRKFVKRSKFFRQNFSSATHKLTWLEEFRDHQGGILMARPIHCTFGWADLCGSLELRFANSSIFA</sequence>